<reference evidence="1 2" key="1">
    <citation type="submission" date="2023-07" db="EMBL/GenBank/DDBJ databases">
        <title>Comparative genomics of wheat-associated soil bacteria to identify genetic determinants of phenazine resistance.</title>
        <authorList>
            <person name="Mouncey N."/>
        </authorList>
    </citation>
    <scope>NUCLEOTIDE SEQUENCE [LARGE SCALE GENOMIC DNA]</scope>
    <source>
        <strain evidence="1 2">B2I6</strain>
    </source>
</reference>
<evidence type="ECO:0000313" key="2">
    <source>
        <dbReference type="Proteomes" id="UP001230654"/>
    </source>
</evidence>
<organism evidence="1 2">
    <name type="scientific">Streptomyces rishiriensis</name>
    <dbReference type="NCBI Taxonomy" id="68264"/>
    <lineage>
        <taxon>Bacteria</taxon>
        <taxon>Bacillati</taxon>
        <taxon>Actinomycetota</taxon>
        <taxon>Actinomycetes</taxon>
        <taxon>Kitasatosporales</taxon>
        <taxon>Streptomycetaceae</taxon>
        <taxon>Streptomyces</taxon>
    </lineage>
</organism>
<sequence length="101" mass="11107">MTASLTCRMIHSLEAGSVYAWENAEGGTGNILIEPEGSVARLCTPEGIILGDMLLDKNVGNVENPDPDPKVRRSFLMAASVIFQEGERQGRLPDKITRTYW</sequence>
<dbReference type="Proteomes" id="UP001230654">
    <property type="component" value="Unassembled WGS sequence"/>
</dbReference>
<name>A0ABU0NIM2_STRRH</name>
<accession>A0ABU0NIM2</accession>
<dbReference type="EMBL" id="JAUSWV010000002">
    <property type="protein sequence ID" value="MDQ0578976.1"/>
    <property type="molecule type" value="Genomic_DNA"/>
</dbReference>
<evidence type="ECO:0000313" key="1">
    <source>
        <dbReference type="EMBL" id="MDQ0578976.1"/>
    </source>
</evidence>
<dbReference type="RefSeq" id="WP_307161526.1">
    <property type="nucleotide sequence ID" value="NZ_JAUSWV010000002.1"/>
</dbReference>
<keyword evidence="2" id="KW-1185">Reference proteome</keyword>
<protein>
    <submittedName>
        <fullName evidence="1">Uncharacterized protein</fullName>
    </submittedName>
</protein>
<gene>
    <name evidence="1" type="ORF">QF030_001154</name>
</gene>
<proteinExistence type="predicted"/>
<comment type="caution">
    <text evidence="1">The sequence shown here is derived from an EMBL/GenBank/DDBJ whole genome shotgun (WGS) entry which is preliminary data.</text>
</comment>